<dbReference type="Proteomes" id="UP000184079">
    <property type="component" value="Unassembled WGS sequence"/>
</dbReference>
<accession>A0A1M5RKS6</accession>
<dbReference type="OrthoDB" id="2967172at2"/>
<feature type="signal peptide" evidence="2">
    <location>
        <begin position="1"/>
        <end position="23"/>
    </location>
</feature>
<dbReference type="Pfam" id="PF14042">
    <property type="entry name" value="DUF4247"/>
    <property type="match status" value="1"/>
</dbReference>
<evidence type="ECO:0000256" key="1">
    <source>
        <dbReference type="SAM" id="MobiDB-lite"/>
    </source>
</evidence>
<protein>
    <recommendedName>
        <fullName evidence="5">DUF4247 domain-containing protein</fullName>
    </recommendedName>
</protein>
<evidence type="ECO:0008006" key="5">
    <source>
        <dbReference type="Google" id="ProtNLM"/>
    </source>
</evidence>
<feature type="chain" id="PRO_5012725610" description="DUF4247 domain-containing protein" evidence="2">
    <location>
        <begin position="24"/>
        <end position="199"/>
    </location>
</feature>
<gene>
    <name evidence="3" type="ORF">SAMN05421807_105199</name>
</gene>
<dbReference type="RefSeq" id="WP_084723576.1">
    <property type="nucleotide sequence ID" value="NZ_FQXD01000005.1"/>
</dbReference>
<feature type="region of interest" description="Disordered" evidence="1">
    <location>
        <begin position="154"/>
        <end position="199"/>
    </location>
</feature>
<dbReference type="PROSITE" id="PS51257">
    <property type="entry name" value="PROKAR_LIPOPROTEIN"/>
    <property type="match status" value="1"/>
</dbReference>
<keyword evidence="2" id="KW-0732">Signal</keyword>
<evidence type="ECO:0000313" key="3">
    <source>
        <dbReference type="EMBL" id="SHH26937.1"/>
    </source>
</evidence>
<reference evidence="4" key="1">
    <citation type="submission" date="2016-11" db="EMBL/GenBank/DDBJ databases">
        <authorList>
            <person name="Varghese N."/>
            <person name="Submissions S."/>
        </authorList>
    </citation>
    <scope>NUCLEOTIDE SEQUENCE [LARGE SCALE GENOMIC DNA]</scope>
    <source>
        <strain evidence="4">CGMCC 1.6496</strain>
    </source>
</reference>
<dbReference type="InterPro" id="IPR025341">
    <property type="entry name" value="DUF4247"/>
</dbReference>
<name>A0A1M5RKS6_9BACI</name>
<evidence type="ECO:0000256" key="2">
    <source>
        <dbReference type="SAM" id="SignalP"/>
    </source>
</evidence>
<keyword evidence="4" id="KW-1185">Reference proteome</keyword>
<dbReference type="EMBL" id="FQXD01000005">
    <property type="protein sequence ID" value="SHH26937.1"/>
    <property type="molecule type" value="Genomic_DNA"/>
</dbReference>
<evidence type="ECO:0000313" key="4">
    <source>
        <dbReference type="Proteomes" id="UP000184079"/>
    </source>
</evidence>
<organism evidence="3 4">
    <name type="scientific">Virgibacillus chiguensis</name>
    <dbReference type="NCBI Taxonomy" id="411959"/>
    <lineage>
        <taxon>Bacteria</taxon>
        <taxon>Bacillati</taxon>
        <taxon>Bacillota</taxon>
        <taxon>Bacilli</taxon>
        <taxon>Bacillales</taxon>
        <taxon>Bacillaceae</taxon>
        <taxon>Virgibacillus</taxon>
    </lineage>
</organism>
<dbReference type="AlphaFoldDB" id="A0A1M5RKS6"/>
<proteinExistence type="predicted"/>
<sequence>MKRSLFFILLSSLLFLAACGSQASTSEGTLFEHDIAAFIDENYTFQDVIASQEDSSDISEIYIAENKDIDSVVDELREHEEPEKVSERSDNKQALIYDNLFVIVTEDEEDPDNSTVEIAEQQFVRDNYNPSFFNGLFALWLLDEVLDVDDWGKKRQSKCKNSGDCYGGYHSSGGTYKKSSDSKSIRSSSVRGGGPGAGK</sequence>